<evidence type="ECO:0000259" key="1">
    <source>
        <dbReference type="Pfam" id="PF20530"/>
    </source>
</evidence>
<sequence length="384" mass="45504">MSENPTITELTPEQQALIPVSKDKWLNIARSTQRIDKYKAAESVKAAYKLINEPEPKIFFFDSIFSAINEYNDNDDLICFGLNDNLFQKLRFPLILDFEKIPEWEFYNLNRIRNSSVKDPQNYFEGELLDKLIIDLENEIYNSLEEQWDLTYFDLLESIDEEKFIPMDTQRKYIKYDLLIAECSYYDFCISVLNYPHDEQRWQILQNVVKNCPWFFPFQGICFICDRPIKLSFNQENRLYGDGEPAIEHADGYKVYANSGVLLPEKYGTIPTSEWKSQWLLEERNAELRRVLVHEVGFNRIYEELGAEELDSWKEYNLLKINNYIEVDEWESQDANEPMHLLKMTCPSTGHIHFLRVPPNINSAREGIRWVNWGFDPEEFAVQT</sequence>
<proteinExistence type="predicted"/>
<evidence type="ECO:0000313" key="3">
    <source>
        <dbReference type="Proteomes" id="UP000218418"/>
    </source>
</evidence>
<dbReference type="Proteomes" id="UP000218418">
    <property type="component" value="Chromosome"/>
</dbReference>
<dbReference type="InterPro" id="IPR046633">
    <property type="entry name" value="DUF6745"/>
</dbReference>
<feature type="domain" description="DUF6745" evidence="1">
    <location>
        <begin position="197"/>
        <end position="381"/>
    </location>
</feature>
<evidence type="ECO:0000313" key="2">
    <source>
        <dbReference type="EMBL" id="BAY81131.1"/>
    </source>
</evidence>
<dbReference type="Pfam" id="PF20530">
    <property type="entry name" value="DUF6745"/>
    <property type="match status" value="1"/>
</dbReference>
<keyword evidence="3" id="KW-1185">Reference proteome</keyword>
<protein>
    <recommendedName>
        <fullName evidence="1">DUF6745 domain-containing protein</fullName>
    </recommendedName>
</protein>
<dbReference type="AlphaFoldDB" id="A0A1Z4LIT6"/>
<gene>
    <name evidence="2" type="ORF">NIES267_06060</name>
</gene>
<accession>A0A1Z4LIT6</accession>
<dbReference type="EMBL" id="AP018227">
    <property type="protein sequence ID" value="BAY81131.1"/>
    <property type="molecule type" value="Genomic_DNA"/>
</dbReference>
<reference evidence="2 3" key="1">
    <citation type="submission" date="2017-06" db="EMBL/GenBank/DDBJ databases">
        <title>Genome sequencing of cyanobaciteial culture collection at National Institute for Environmental Studies (NIES).</title>
        <authorList>
            <person name="Hirose Y."/>
            <person name="Shimura Y."/>
            <person name="Fujisawa T."/>
            <person name="Nakamura Y."/>
            <person name="Kawachi M."/>
        </authorList>
    </citation>
    <scope>NUCLEOTIDE SEQUENCE [LARGE SCALE GENOMIC DNA]</scope>
    <source>
        <strain evidence="2 3">NIES-267</strain>
    </source>
</reference>
<dbReference type="OrthoDB" id="489446at2"/>
<organism evidence="2 3">
    <name type="scientific">Calothrix parasitica NIES-267</name>
    <dbReference type="NCBI Taxonomy" id="1973488"/>
    <lineage>
        <taxon>Bacteria</taxon>
        <taxon>Bacillati</taxon>
        <taxon>Cyanobacteriota</taxon>
        <taxon>Cyanophyceae</taxon>
        <taxon>Nostocales</taxon>
        <taxon>Calotrichaceae</taxon>
        <taxon>Calothrix</taxon>
    </lineage>
</organism>
<name>A0A1Z4LIT6_9CYAN</name>